<reference evidence="9" key="1">
    <citation type="journal article" date="2023" name="Mol. Phylogenet. Evol.">
        <title>Genome-scale phylogeny and comparative genomics of the fungal order Sordariales.</title>
        <authorList>
            <person name="Hensen N."/>
            <person name="Bonometti L."/>
            <person name="Westerberg I."/>
            <person name="Brannstrom I.O."/>
            <person name="Guillou S."/>
            <person name="Cros-Aarteil S."/>
            <person name="Calhoun S."/>
            <person name="Haridas S."/>
            <person name="Kuo A."/>
            <person name="Mondo S."/>
            <person name="Pangilinan J."/>
            <person name="Riley R."/>
            <person name="LaButti K."/>
            <person name="Andreopoulos B."/>
            <person name="Lipzen A."/>
            <person name="Chen C."/>
            <person name="Yan M."/>
            <person name="Daum C."/>
            <person name="Ng V."/>
            <person name="Clum A."/>
            <person name="Steindorff A."/>
            <person name="Ohm R.A."/>
            <person name="Martin F."/>
            <person name="Silar P."/>
            <person name="Natvig D.O."/>
            <person name="Lalanne C."/>
            <person name="Gautier V."/>
            <person name="Ament-Velasquez S.L."/>
            <person name="Kruys A."/>
            <person name="Hutchinson M.I."/>
            <person name="Powell A.J."/>
            <person name="Barry K."/>
            <person name="Miller A.N."/>
            <person name="Grigoriev I.V."/>
            <person name="Debuchy R."/>
            <person name="Gladieux P."/>
            <person name="Hiltunen Thoren M."/>
            <person name="Johannesson H."/>
        </authorList>
    </citation>
    <scope>NUCLEOTIDE SEQUENCE</scope>
    <source>
        <strain evidence="9">CBS 359.72</strain>
    </source>
</reference>
<feature type="transmembrane region" description="Helical" evidence="7">
    <location>
        <begin position="601"/>
        <end position="621"/>
    </location>
</feature>
<feature type="transmembrane region" description="Helical" evidence="7">
    <location>
        <begin position="841"/>
        <end position="861"/>
    </location>
</feature>
<evidence type="ECO:0000256" key="5">
    <source>
        <dbReference type="ARBA" id="ARBA00023136"/>
    </source>
</evidence>
<evidence type="ECO:0000256" key="3">
    <source>
        <dbReference type="ARBA" id="ARBA00022692"/>
    </source>
</evidence>
<dbReference type="Gene3D" id="3.30.559.30">
    <property type="entry name" value="Nonribosomal peptide synthetase, condensation domain"/>
    <property type="match status" value="1"/>
</dbReference>
<feature type="transmembrane region" description="Helical" evidence="7">
    <location>
        <begin position="760"/>
        <end position="784"/>
    </location>
</feature>
<keyword evidence="3 7" id="KW-0812">Transmembrane</keyword>
<dbReference type="Pfam" id="PF07690">
    <property type="entry name" value="MFS_1"/>
    <property type="match status" value="1"/>
</dbReference>
<keyword evidence="10" id="KW-1185">Reference proteome</keyword>
<feature type="transmembrane region" description="Helical" evidence="7">
    <location>
        <begin position="540"/>
        <end position="559"/>
    </location>
</feature>
<accession>A0AAN7HJM7</accession>
<keyword evidence="4 7" id="KW-1133">Transmembrane helix</keyword>
<name>A0AAN7HJM7_9PEZI</name>
<dbReference type="Proteomes" id="UP001303647">
    <property type="component" value="Unassembled WGS sequence"/>
</dbReference>
<feature type="transmembrane region" description="Helical" evidence="7">
    <location>
        <begin position="732"/>
        <end position="754"/>
    </location>
</feature>
<dbReference type="Gene3D" id="3.30.559.10">
    <property type="entry name" value="Chloramphenicol acetyltransferase-like domain"/>
    <property type="match status" value="1"/>
</dbReference>
<feature type="transmembrane region" description="Helical" evidence="7">
    <location>
        <begin position="898"/>
        <end position="920"/>
    </location>
</feature>
<dbReference type="InterPro" id="IPR011701">
    <property type="entry name" value="MFS"/>
</dbReference>
<dbReference type="CDD" id="cd17502">
    <property type="entry name" value="MFS_Azr1_MDR_like"/>
    <property type="match status" value="1"/>
</dbReference>
<feature type="transmembrane region" description="Helical" evidence="7">
    <location>
        <begin position="1010"/>
        <end position="1030"/>
    </location>
</feature>
<dbReference type="InterPro" id="IPR036259">
    <property type="entry name" value="MFS_trans_sf"/>
</dbReference>
<dbReference type="GO" id="GO:0005886">
    <property type="term" value="C:plasma membrane"/>
    <property type="evidence" value="ECO:0007669"/>
    <property type="project" value="TreeGrafter"/>
</dbReference>
<feature type="domain" description="Major facilitator superfamily (MFS) profile" evidence="8">
    <location>
        <begin position="533"/>
        <end position="1033"/>
    </location>
</feature>
<feature type="transmembrane region" description="Helical" evidence="7">
    <location>
        <begin position="804"/>
        <end position="829"/>
    </location>
</feature>
<dbReference type="PANTHER" id="PTHR23501:SF193">
    <property type="entry name" value="MULTIDRUG TRANSPORTER, PUTATIVE (AFU_ORTHOLOGUE AFUA_8G00940)-RELATED"/>
    <property type="match status" value="1"/>
</dbReference>
<evidence type="ECO:0000256" key="6">
    <source>
        <dbReference type="SAM" id="MobiDB-lite"/>
    </source>
</evidence>
<evidence type="ECO:0000259" key="8">
    <source>
        <dbReference type="PROSITE" id="PS50850"/>
    </source>
</evidence>
<feature type="transmembrane region" description="Helical" evidence="7">
    <location>
        <begin position="868"/>
        <end position="886"/>
    </location>
</feature>
<organism evidence="9 10">
    <name type="scientific">Corynascus novoguineensis</name>
    <dbReference type="NCBI Taxonomy" id="1126955"/>
    <lineage>
        <taxon>Eukaryota</taxon>
        <taxon>Fungi</taxon>
        <taxon>Dikarya</taxon>
        <taxon>Ascomycota</taxon>
        <taxon>Pezizomycotina</taxon>
        <taxon>Sordariomycetes</taxon>
        <taxon>Sordariomycetidae</taxon>
        <taxon>Sordariales</taxon>
        <taxon>Chaetomiaceae</taxon>
        <taxon>Corynascus</taxon>
    </lineage>
</organism>
<dbReference type="SUPFAM" id="SSF52777">
    <property type="entry name" value="CoA-dependent acyltransferases"/>
    <property type="match status" value="1"/>
</dbReference>
<gene>
    <name evidence="9" type="ORF">C7999DRAFT_43837</name>
</gene>
<dbReference type="PROSITE" id="PS50850">
    <property type="entry name" value="MFS"/>
    <property type="match status" value="1"/>
</dbReference>
<reference evidence="9" key="2">
    <citation type="submission" date="2023-05" db="EMBL/GenBank/DDBJ databases">
        <authorList>
            <consortium name="Lawrence Berkeley National Laboratory"/>
            <person name="Steindorff A."/>
            <person name="Hensen N."/>
            <person name="Bonometti L."/>
            <person name="Westerberg I."/>
            <person name="Brannstrom I.O."/>
            <person name="Guillou S."/>
            <person name="Cros-Aarteil S."/>
            <person name="Calhoun S."/>
            <person name="Haridas S."/>
            <person name="Kuo A."/>
            <person name="Mondo S."/>
            <person name="Pangilinan J."/>
            <person name="Riley R."/>
            <person name="Labutti K."/>
            <person name="Andreopoulos B."/>
            <person name="Lipzen A."/>
            <person name="Chen C."/>
            <person name="Yanf M."/>
            <person name="Daum C."/>
            <person name="Ng V."/>
            <person name="Clum A."/>
            <person name="Ohm R."/>
            <person name="Martin F."/>
            <person name="Silar P."/>
            <person name="Natvig D."/>
            <person name="Lalanne C."/>
            <person name="Gautier V."/>
            <person name="Ament-Velasquez S.L."/>
            <person name="Kruys A."/>
            <person name="Hutchinson M.I."/>
            <person name="Powell A.J."/>
            <person name="Barry K."/>
            <person name="Miller A.N."/>
            <person name="Grigoriev I.V."/>
            <person name="Debuchy R."/>
            <person name="Gladieux P."/>
            <person name="Thoren M.H."/>
            <person name="Johannesson H."/>
        </authorList>
    </citation>
    <scope>NUCLEOTIDE SEQUENCE</scope>
    <source>
        <strain evidence="9">CBS 359.72</strain>
    </source>
</reference>
<dbReference type="AlphaFoldDB" id="A0AAN7HJM7"/>
<dbReference type="InterPro" id="IPR023213">
    <property type="entry name" value="CAT-like_dom_sf"/>
</dbReference>
<dbReference type="PANTHER" id="PTHR23501">
    <property type="entry name" value="MAJOR FACILITATOR SUPERFAMILY"/>
    <property type="match status" value="1"/>
</dbReference>
<sequence length="1056" mass="113375">MVWTKAADSGTWIDEYDGAEKVFYGMSQAFKRHKREHGSVYTICRIRSTRSPGAAGPGGLGELLREAWTRLRFDFPALTVFEDGGKKTYLEATPANIKAWADNTFWVNDGAVSARHVVAGLHLRKLPCLIYVSRSSEVLFHGSHWRIDALGACMVLDRLFSIVGILAELAGATQESLEQPRWELEHEHLSPSLEDAYRCAKEPTPSIEAKAEEIRRRNFDTAYPSAGLPYQGDPSTPPGVHRCQTVAFGKDASEQLVRACKTRGFSVTAAVHAASAVAVWDSAAADTPGCDSYSTLVAVNVRPLLPGPASTYTCGTYVTGITHTLQQGEERDFESWCRQLTSGYRGDWDPATYMPALRSIYRVHGETLAALASSGVARPPASNVTVSSLGVIDGYLRADHGAVRVDAFHLGSAIMGRQPTLYIWTFRGSLTFSVDYNEAYFSAEQIAAFLESITGCLSKELGPVSIYEDKDGVPVASYHAVPQKTDIQTLPPEAPEKCSEPSPQSVSTAPSQDGSAETAVVTVGDSLDSKQDSEPQYVTGYKLAGLVTGMTVTVFLIYLDNSIISTATPVITADLHETADIGCGSLQPMAGKLYTFFRKKFVFFTFLFVFAVGSLICALAKSSPMLIAGRAVAGAGSSGLMNGAWTIIGSSVPLAKQPVYTGIMMGIGQMALIVGPLIGGALTQYASWRWCFYINLPICAFAAILVLFNTIRDAKGQDNAFSIGVVRKLLSSLDLVGFALLAPAMAMFLTALQLGSDTKYAWNSSLIIGLFCGAGVAAVLFILWEWRVGDIAIIPGYVVRRREVWSSCAHMFSMSFVVFIANYFLPVYFQAVKGAGPTMSGLYMLPAILSQLAVVVLAGAAVSRLGYFMPWCLFGGVMIAVGAGLTTTFGPNTTTAQWIGYQLIQGIGRGAALTMSITAVQCAMEGNLVAIAMSLLIFSQNLAGSVAVVVATAIFTQSLLKDLPLLAPSVSPDAVIRAGTGADAVRSLLPPGSLELDGLLRAYSYGIDKTFYVVTGFGAASIGFAFFMGWSDVRKKKEKTVDDSQEKTGMQEVERV</sequence>
<evidence type="ECO:0000256" key="4">
    <source>
        <dbReference type="ARBA" id="ARBA00022989"/>
    </source>
</evidence>
<evidence type="ECO:0000313" key="9">
    <source>
        <dbReference type="EMBL" id="KAK4244520.1"/>
    </source>
</evidence>
<evidence type="ECO:0000313" key="10">
    <source>
        <dbReference type="Proteomes" id="UP001303647"/>
    </source>
</evidence>
<feature type="transmembrane region" description="Helical" evidence="7">
    <location>
        <begin position="692"/>
        <end position="711"/>
    </location>
</feature>
<dbReference type="SUPFAM" id="SSF103473">
    <property type="entry name" value="MFS general substrate transporter"/>
    <property type="match status" value="2"/>
</dbReference>
<evidence type="ECO:0000256" key="1">
    <source>
        <dbReference type="ARBA" id="ARBA00004141"/>
    </source>
</evidence>
<feature type="compositionally biased region" description="Polar residues" evidence="6">
    <location>
        <begin position="501"/>
        <end position="515"/>
    </location>
</feature>
<evidence type="ECO:0000256" key="2">
    <source>
        <dbReference type="ARBA" id="ARBA00007520"/>
    </source>
</evidence>
<feature type="region of interest" description="Disordered" evidence="6">
    <location>
        <begin position="485"/>
        <end position="516"/>
    </location>
</feature>
<keyword evidence="5 7" id="KW-0472">Membrane</keyword>
<comment type="similarity">
    <text evidence="2">Belongs to the major facilitator superfamily. TCR/Tet family.</text>
</comment>
<comment type="subcellular location">
    <subcellularLocation>
        <location evidence="1">Membrane</location>
        <topology evidence="1">Multi-pass membrane protein</topology>
    </subcellularLocation>
</comment>
<dbReference type="GO" id="GO:0022857">
    <property type="term" value="F:transmembrane transporter activity"/>
    <property type="evidence" value="ECO:0007669"/>
    <property type="project" value="InterPro"/>
</dbReference>
<feature type="transmembrane region" description="Helical" evidence="7">
    <location>
        <begin position="627"/>
        <end position="648"/>
    </location>
</feature>
<feature type="transmembrane region" description="Helical" evidence="7">
    <location>
        <begin position="927"/>
        <end position="955"/>
    </location>
</feature>
<protein>
    <submittedName>
        <fullName evidence="9">Major facilitator superfamily-domain-containing protein</fullName>
    </submittedName>
</protein>
<comment type="caution">
    <text evidence="9">The sequence shown here is derived from an EMBL/GenBank/DDBJ whole genome shotgun (WGS) entry which is preliminary data.</text>
</comment>
<evidence type="ECO:0000256" key="7">
    <source>
        <dbReference type="SAM" id="Phobius"/>
    </source>
</evidence>
<feature type="transmembrane region" description="Helical" evidence="7">
    <location>
        <begin position="660"/>
        <end position="686"/>
    </location>
</feature>
<proteinExistence type="inferred from homology"/>
<dbReference type="EMBL" id="MU857735">
    <property type="protein sequence ID" value="KAK4244520.1"/>
    <property type="molecule type" value="Genomic_DNA"/>
</dbReference>
<dbReference type="InterPro" id="IPR020846">
    <property type="entry name" value="MFS_dom"/>
</dbReference>
<dbReference type="Gene3D" id="1.20.1250.20">
    <property type="entry name" value="MFS general substrate transporter like domains"/>
    <property type="match status" value="2"/>
</dbReference>